<dbReference type="Proteomes" id="UP000540568">
    <property type="component" value="Unassembled WGS sequence"/>
</dbReference>
<evidence type="ECO:0000256" key="2">
    <source>
        <dbReference type="ARBA" id="ARBA00023125"/>
    </source>
</evidence>
<dbReference type="InterPro" id="IPR036390">
    <property type="entry name" value="WH_DNA-bd_sf"/>
</dbReference>
<dbReference type="GO" id="GO:0045892">
    <property type="term" value="P:negative regulation of DNA-templated transcription"/>
    <property type="evidence" value="ECO:0007669"/>
    <property type="project" value="TreeGrafter"/>
</dbReference>
<dbReference type="Pfam" id="PF00392">
    <property type="entry name" value="GntR"/>
    <property type="match status" value="1"/>
</dbReference>
<dbReference type="PANTHER" id="PTHR44846">
    <property type="entry name" value="MANNOSYL-D-GLYCERATE TRANSPORT/METABOLISM SYSTEM REPRESSOR MNGR-RELATED"/>
    <property type="match status" value="1"/>
</dbReference>
<gene>
    <name evidence="5" type="ORF">FHX71_004251</name>
</gene>
<dbReference type="EMBL" id="JACGWV010000002">
    <property type="protein sequence ID" value="MBA8810275.1"/>
    <property type="molecule type" value="Genomic_DNA"/>
</dbReference>
<evidence type="ECO:0000256" key="3">
    <source>
        <dbReference type="ARBA" id="ARBA00023163"/>
    </source>
</evidence>
<dbReference type="InterPro" id="IPR050679">
    <property type="entry name" value="Bact_HTH_transcr_reg"/>
</dbReference>
<reference evidence="5 6" key="1">
    <citation type="submission" date="2020-07" db="EMBL/GenBank/DDBJ databases">
        <title>Sequencing the genomes of 1000 actinobacteria strains.</title>
        <authorList>
            <person name="Klenk H.-P."/>
        </authorList>
    </citation>
    <scope>NUCLEOTIDE SEQUENCE [LARGE SCALE GENOMIC DNA]</scope>
    <source>
        <strain evidence="5 6">DSM 44121</strain>
    </source>
</reference>
<comment type="caution">
    <text evidence="5">The sequence shown here is derived from an EMBL/GenBank/DDBJ whole genome shotgun (WGS) entry which is preliminary data.</text>
</comment>
<evidence type="ECO:0000256" key="1">
    <source>
        <dbReference type="ARBA" id="ARBA00023015"/>
    </source>
</evidence>
<name>A0A7W3JCE6_9MICO</name>
<organism evidence="5 6">
    <name type="scientific">Promicromonospora sukumoe</name>
    <dbReference type="NCBI Taxonomy" id="88382"/>
    <lineage>
        <taxon>Bacteria</taxon>
        <taxon>Bacillati</taxon>
        <taxon>Actinomycetota</taxon>
        <taxon>Actinomycetes</taxon>
        <taxon>Micrococcales</taxon>
        <taxon>Promicromonosporaceae</taxon>
        <taxon>Promicromonospora</taxon>
    </lineage>
</organism>
<keyword evidence="1" id="KW-0805">Transcription regulation</keyword>
<evidence type="ECO:0000313" key="5">
    <source>
        <dbReference type="EMBL" id="MBA8810275.1"/>
    </source>
</evidence>
<dbReference type="InterPro" id="IPR036388">
    <property type="entry name" value="WH-like_DNA-bd_sf"/>
</dbReference>
<dbReference type="CDD" id="cd07377">
    <property type="entry name" value="WHTH_GntR"/>
    <property type="match status" value="1"/>
</dbReference>
<protein>
    <submittedName>
        <fullName evidence="5">DNA-binding GntR family transcriptional regulator</fullName>
    </submittedName>
</protein>
<sequence>MPAKTTGEPAGQRLARALRRRIVDELSEGDQFPSSAQLQVEYGVSSAVVRDAIKILKAEGFVVSQQGKGEFVAAIGLS</sequence>
<evidence type="ECO:0000259" key="4">
    <source>
        <dbReference type="PROSITE" id="PS50949"/>
    </source>
</evidence>
<keyword evidence="3" id="KW-0804">Transcription</keyword>
<dbReference type="RefSeq" id="WP_182619411.1">
    <property type="nucleotide sequence ID" value="NZ_BAAATF010000010.1"/>
</dbReference>
<evidence type="ECO:0000313" key="6">
    <source>
        <dbReference type="Proteomes" id="UP000540568"/>
    </source>
</evidence>
<keyword evidence="2 5" id="KW-0238">DNA-binding</keyword>
<dbReference type="PROSITE" id="PS50949">
    <property type="entry name" value="HTH_GNTR"/>
    <property type="match status" value="1"/>
</dbReference>
<accession>A0A7W3JCE6</accession>
<dbReference type="GO" id="GO:0003700">
    <property type="term" value="F:DNA-binding transcription factor activity"/>
    <property type="evidence" value="ECO:0007669"/>
    <property type="project" value="InterPro"/>
</dbReference>
<dbReference type="SMART" id="SM00345">
    <property type="entry name" value="HTH_GNTR"/>
    <property type="match status" value="1"/>
</dbReference>
<dbReference type="Gene3D" id="1.10.10.10">
    <property type="entry name" value="Winged helix-like DNA-binding domain superfamily/Winged helix DNA-binding domain"/>
    <property type="match status" value="1"/>
</dbReference>
<proteinExistence type="predicted"/>
<dbReference type="PANTHER" id="PTHR44846:SF17">
    <property type="entry name" value="GNTR-FAMILY TRANSCRIPTIONAL REGULATOR"/>
    <property type="match status" value="1"/>
</dbReference>
<dbReference type="InterPro" id="IPR000524">
    <property type="entry name" value="Tscrpt_reg_HTH_GntR"/>
</dbReference>
<dbReference type="AlphaFoldDB" id="A0A7W3JCE6"/>
<dbReference type="GO" id="GO:0003677">
    <property type="term" value="F:DNA binding"/>
    <property type="evidence" value="ECO:0007669"/>
    <property type="project" value="UniProtKB-KW"/>
</dbReference>
<feature type="domain" description="HTH gntR-type" evidence="4">
    <location>
        <begin position="8"/>
        <end position="75"/>
    </location>
</feature>
<keyword evidence="6" id="KW-1185">Reference proteome</keyword>
<dbReference type="SUPFAM" id="SSF46785">
    <property type="entry name" value="Winged helix' DNA-binding domain"/>
    <property type="match status" value="1"/>
</dbReference>